<evidence type="ECO:0000313" key="2">
    <source>
        <dbReference type="Proteomes" id="UP001565220"/>
    </source>
</evidence>
<comment type="caution">
    <text evidence="1">The sequence shown here is derived from an EMBL/GenBank/DDBJ whole genome shotgun (WGS) entry which is preliminary data.</text>
</comment>
<proteinExistence type="predicted"/>
<reference evidence="1 2" key="1">
    <citation type="submission" date="2024-08" db="EMBL/GenBank/DDBJ databases">
        <title>Clostridium lapicellarii sp. nov., and Clostridium renhuaiense sp. nov., two species isolated from the mud in a fermentation cellar used for producing sauce-flavour Chinese liquors.</title>
        <authorList>
            <person name="Yang F."/>
            <person name="Wang H."/>
            <person name="Chen L.Q."/>
            <person name="Zhou N."/>
            <person name="Lu J.J."/>
            <person name="Pu X.X."/>
            <person name="Wan B."/>
            <person name="Wang L."/>
            <person name="Liu S.J."/>
        </authorList>
    </citation>
    <scope>NUCLEOTIDE SEQUENCE [LARGE SCALE GENOMIC DNA]</scope>
    <source>
        <strain evidence="1 2">MT-113</strain>
    </source>
</reference>
<protein>
    <submittedName>
        <fullName evidence="1">Uncharacterized protein</fullName>
    </submittedName>
</protein>
<sequence>MTDGGQIYPEYQIKEQMAAFKTTNWFKDEIGYSSKSKFIIDGKEYKLDKNGYLNLPDGVDCVMENIKIIK</sequence>
<dbReference type="EMBL" id="JBGFFE010000018">
    <property type="protein sequence ID" value="MEY8764238.1"/>
    <property type="molecule type" value="Genomic_DNA"/>
</dbReference>
<dbReference type="RefSeq" id="WP_294183709.1">
    <property type="nucleotide sequence ID" value="NZ_JBGFFE010000018.1"/>
</dbReference>
<organism evidence="1 2">
    <name type="scientific">Clostridium lapidicellarium</name>
    <dbReference type="NCBI Taxonomy" id="3240931"/>
    <lineage>
        <taxon>Bacteria</taxon>
        <taxon>Bacillati</taxon>
        <taxon>Bacillota</taxon>
        <taxon>Clostridia</taxon>
        <taxon>Eubacteriales</taxon>
        <taxon>Clostridiaceae</taxon>
        <taxon>Clostridium</taxon>
    </lineage>
</organism>
<name>A0ABV4DZD4_9CLOT</name>
<keyword evidence="2" id="KW-1185">Reference proteome</keyword>
<dbReference type="Proteomes" id="UP001565220">
    <property type="component" value="Unassembled WGS sequence"/>
</dbReference>
<gene>
    <name evidence="1" type="ORF">AB8S09_11405</name>
</gene>
<accession>A0ABV4DZD4</accession>
<evidence type="ECO:0000313" key="1">
    <source>
        <dbReference type="EMBL" id="MEY8764238.1"/>
    </source>
</evidence>